<protein>
    <submittedName>
        <fullName evidence="1">Uncharacterized protein</fullName>
    </submittedName>
</protein>
<evidence type="ECO:0000313" key="2">
    <source>
        <dbReference type="Proteomes" id="UP000824540"/>
    </source>
</evidence>
<name>A0A8T2PBH7_9TELE</name>
<evidence type="ECO:0000313" key="1">
    <source>
        <dbReference type="EMBL" id="KAG9350733.1"/>
    </source>
</evidence>
<comment type="caution">
    <text evidence="1">The sequence shown here is derived from an EMBL/GenBank/DDBJ whole genome shotgun (WGS) entry which is preliminary data.</text>
</comment>
<accession>A0A8T2PBH7</accession>
<reference evidence="1" key="1">
    <citation type="thesis" date="2021" institute="BYU ScholarsArchive" country="Provo, UT, USA">
        <title>Applications of and Algorithms for Genome Assembly and Genomic Analyses with an Emphasis on Marine Teleosts.</title>
        <authorList>
            <person name="Pickett B.D."/>
        </authorList>
    </citation>
    <scope>NUCLEOTIDE SEQUENCE</scope>
    <source>
        <strain evidence="1">HI-2016</strain>
    </source>
</reference>
<gene>
    <name evidence="1" type="ORF">JZ751_024622</name>
</gene>
<proteinExistence type="predicted"/>
<keyword evidence="2" id="KW-1185">Reference proteome</keyword>
<dbReference type="EMBL" id="JAFBMS010000007">
    <property type="protein sequence ID" value="KAG9350733.1"/>
    <property type="molecule type" value="Genomic_DNA"/>
</dbReference>
<organism evidence="1 2">
    <name type="scientific">Albula glossodonta</name>
    <name type="common">roundjaw bonefish</name>
    <dbReference type="NCBI Taxonomy" id="121402"/>
    <lineage>
        <taxon>Eukaryota</taxon>
        <taxon>Metazoa</taxon>
        <taxon>Chordata</taxon>
        <taxon>Craniata</taxon>
        <taxon>Vertebrata</taxon>
        <taxon>Euteleostomi</taxon>
        <taxon>Actinopterygii</taxon>
        <taxon>Neopterygii</taxon>
        <taxon>Teleostei</taxon>
        <taxon>Albuliformes</taxon>
        <taxon>Albulidae</taxon>
        <taxon>Albula</taxon>
    </lineage>
</organism>
<sequence>MLMVDKDWRFRGTDQVSVILPGYSDHPALHPHIFMTFLLDADVYDPWEITEETSKNLRMGSSPFCCHPGSCTRKVSVPWLGSTAASCISAPTPQYLTVLQTSSRLRL</sequence>
<dbReference type="Proteomes" id="UP000824540">
    <property type="component" value="Unassembled WGS sequence"/>
</dbReference>
<dbReference type="AlphaFoldDB" id="A0A8T2PBH7"/>